<name>A0A1I0T7T9_9NOCA</name>
<accession>A0A1I0T7T9</accession>
<evidence type="ECO:0000313" key="4">
    <source>
        <dbReference type="Proteomes" id="UP000182054"/>
    </source>
</evidence>
<dbReference type="Proteomes" id="UP000182054">
    <property type="component" value="Unassembled WGS sequence"/>
</dbReference>
<keyword evidence="1" id="KW-0472">Membrane</keyword>
<keyword evidence="5" id="KW-1185">Reference proteome</keyword>
<evidence type="ECO:0000313" key="3">
    <source>
        <dbReference type="EMBL" id="SFA47832.1"/>
    </source>
</evidence>
<evidence type="ECO:0000313" key="5">
    <source>
        <dbReference type="Proteomes" id="UP001520140"/>
    </source>
</evidence>
<feature type="transmembrane region" description="Helical" evidence="1">
    <location>
        <begin position="27"/>
        <end position="49"/>
    </location>
</feature>
<dbReference type="AlphaFoldDB" id="A0A1I0T7T9"/>
<gene>
    <name evidence="2" type="ORF">HQ605_14210</name>
    <name evidence="3" type="ORF">SAMN05444374_104268</name>
</gene>
<keyword evidence="1" id="KW-1133">Transmembrane helix</keyword>
<reference evidence="3 4" key="1">
    <citation type="submission" date="2016-10" db="EMBL/GenBank/DDBJ databases">
        <authorList>
            <person name="de Groot N.N."/>
        </authorList>
    </citation>
    <scope>NUCLEOTIDE SEQUENCE [LARGE SCALE GENOMIC DNA]</scope>
    <source>
        <strain evidence="3 4">DSM 44908</strain>
    </source>
</reference>
<evidence type="ECO:0000256" key="1">
    <source>
        <dbReference type="SAM" id="Phobius"/>
    </source>
</evidence>
<dbReference type="RefSeq" id="WP_068099423.1">
    <property type="nucleotide sequence ID" value="NZ_FOJN01000004.1"/>
</dbReference>
<sequence length="79" mass="7600">MTTVPPPVESSARAAETAEATCLFESAGAGAVVLLALCVGMALFVAAALSSVALGALVGVLMIGTAGVIAVTVPIDRTG</sequence>
<organism evidence="3 4">
    <name type="scientific">Rhodococcoides kroppenstedtii</name>
    <dbReference type="NCBI Taxonomy" id="293050"/>
    <lineage>
        <taxon>Bacteria</taxon>
        <taxon>Bacillati</taxon>
        <taxon>Actinomycetota</taxon>
        <taxon>Actinomycetes</taxon>
        <taxon>Mycobacteriales</taxon>
        <taxon>Nocardiaceae</taxon>
        <taxon>Rhodococcoides</taxon>
    </lineage>
</organism>
<feature type="transmembrane region" description="Helical" evidence="1">
    <location>
        <begin position="56"/>
        <end position="75"/>
    </location>
</feature>
<reference evidence="2 5" key="2">
    <citation type="submission" date="2020-06" db="EMBL/GenBank/DDBJ databases">
        <title>Taxonomy, biology and ecology of Rhodococcus bacteria occurring in California pistachio and other woody hosts as revealed by genome sequence analyses.</title>
        <authorList>
            <person name="Gai Y."/>
            <person name="Riely B."/>
        </authorList>
    </citation>
    <scope>NUCLEOTIDE SEQUENCE [LARGE SCALE GENOMIC DNA]</scope>
    <source>
        <strain evidence="2 5">BP-284</strain>
    </source>
</reference>
<dbReference type="EMBL" id="FOJN01000004">
    <property type="protein sequence ID" value="SFA47832.1"/>
    <property type="molecule type" value="Genomic_DNA"/>
</dbReference>
<proteinExistence type="predicted"/>
<evidence type="ECO:0000313" key="2">
    <source>
        <dbReference type="EMBL" id="MBY6321976.1"/>
    </source>
</evidence>
<protein>
    <submittedName>
        <fullName evidence="3">Uncharacterized protein</fullName>
    </submittedName>
</protein>
<dbReference type="GeneID" id="85485417"/>
<keyword evidence="1" id="KW-0812">Transmembrane</keyword>
<dbReference type="Proteomes" id="UP001520140">
    <property type="component" value="Unassembled WGS sequence"/>
</dbReference>
<dbReference type="EMBL" id="JABUKG010000015">
    <property type="protein sequence ID" value="MBY6321976.1"/>
    <property type="molecule type" value="Genomic_DNA"/>
</dbReference>